<accession>B4VRT0</accession>
<keyword evidence="3" id="KW-1185">Reference proteome</keyword>
<sequence length="64" mass="7124">MLAKVAGNLSRVEVTQTFENSFREPLEAIYIFPLPDAAVVDEMEIKLGDPLQVALYCVQNKGKI</sequence>
<dbReference type="Pfam" id="PF08487">
    <property type="entry name" value="VIT"/>
    <property type="match status" value="1"/>
</dbReference>
<dbReference type="Proteomes" id="UP000003835">
    <property type="component" value="Unassembled WGS sequence"/>
</dbReference>
<dbReference type="InterPro" id="IPR013694">
    <property type="entry name" value="VIT"/>
</dbReference>
<name>B4VRT0_9CYAN</name>
<dbReference type="PROSITE" id="PS51468">
    <property type="entry name" value="VIT"/>
    <property type="match status" value="1"/>
</dbReference>
<evidence type="ECO:0000313" key="2">
    <source>
        <dbReference type="EMBL" id="EDX75460.1"/>
    </source>
</evidence>
<gene>
    <name evidence="2" type="ORF">MC7420_1378</name>
</gene>
<proteinExistence type="predicted"/>
<dbReference type="AlphaFoldDB" id="B4VRT0"/>
<feature type="domain" description="VIT" evidence="1">
    <location>
        <begin position="1"/>
        <end position="64"/>
    </location>
</feature>
<dbReference type="HOGENOM" id="CLU_2859980_0_0_3"/>
<evidence type="ECO:0000313" key="3">
    <source>
        <dbReference type="Proteomes" id="UP000003835"/>
    </source>
</evidence>
<reference evidence="2 3" key="1">
    <citation type="submission" date="2008-07" db="EMBL/GenBank/DDBJ databases">
        <authorList>
            <person name="Tandeau de Marsac N."/>
            <person name="Ferriera S."/>
            <person name="Johnson J."/>
            <person name="Kravitz S."/>
            <person name="Beeson K."/>
            <person name="Sutton G."/>
            <person name="Rogers Y.-H."/>
            <person name="Friedman R."/>
            <person name="Frazier M."/>
            <person name="Venter J.C."/>
        </authorList>
    </citation>
    <scope>NUCLEOTIDE SEQUENCE [LARGE SCALE GENOMIC DNA]</scope>
    <source>
        <strain evidence="2 3">PCC 7420</strain>
    </source>
</reference>
<dbReference type="eggNOG" id="COG0845">
    <property type="taxonomic scope" value="Bacteria"/>
</dbReference>
<evidence type="ECO:0000259" key="1">
    <source>
        <dbReference type="PROSITE" id="PS51468"/>
    </source>
</evidence>
<protein>
    <recommendedName>
        <fullName evidence="1">VIT domain-containing protein</fullName>
    </recommendedName>
</protein>
<organism evidence="2 3">
    <name type="scientific">Coleofasciculus chthonoplastes PCC 7420</name>
    <dbReference type="NCBI Taxonomy" id="118168"/>
    <lineage>
        <taxon>Bacteria</taxon>
        <taxon>Bacillati</taxon>
        <taxon>Cyanobacteriota</taxon>
        <taxon>Cyanophyceae</taxon>
        <taxon>Coleofasciculales</taxon>
        <taxon>Coleofasciculaceae</taxon>
        <taxon>Coleofasciculus</taxon>
    </lineage>
</organism>
<dbReference type="EMBL" id="DS989849">
    <property type="protein sequence ID" value="EDX75460.1"/>
    <property type="molecule type" value="Genomic_DNA"/>
</dbReference>